<feature type="region of interest" description="Disordered" evidence="1">
    <location>
        <begin position="126"/>
        <end position="147"/>
    </location>
</feature>
<feature type="compositionally biased region" description="Basic and acidic residues" evidence="1">
    <location>
        <begin position="246"/>
        <end position="256"/>
    </location>
</feature>
<feature type="compositionally biased region" description="Acidic residues" evidence="1">
    <location>
        <begin position="501"/>
        <end position="512"/>
    </location>
</feature>
<gene>
    <name evidence="2" type="ORF">BcepSaruman_241</name>
</gene>
<evidence type="ECO:0000313" key="2">
    <source>
        <dbReference type="EMBL" id="QBX06654.1"/>
    </source>
</evidence>
<organism evidence="2 3">
    <name type="scientific">Burkholderia phage BcepSaruman</name>
    <dbReference type="NCBI Taxonomy" id="2530032"/>
    <lineage>
        <taxon>Viruses</taxon>
        <taxon>Duplodnaviria</taxon>
        <taxon>Heunggongvirae</taxon>
        <taxon>Uroviricota</taxon>
        <taxon>Caudoviricetes</taxon>
        <taxon>Sarumanvirus</taxon>
        <taxon>Sarumanvirus bcepsaruman</taxon>
    </lineage>
</organism>
<feature type="compositionally biased region" description="Acidic residues" evidence="1">
    <location>
        <begin position="415"/>
        <end position="435"/>
    </location>
</feature>
<feature type="compositionally biased region" description="Acidic residues" evidence="1">
    <location>
        <begin position="299"/>
        <end position="322"/>
    </location>
</feature>
<dbReference type="Proteomes" id="UP000296455">
    <property type="component" value="Segment"/>
</dbReference>
<evidence type="ECO:0000256" key="1">
    <source>
        <dbReference type="SAM" id="MobiDB-lite"/>
    </source>
</evidence>
<proteinExistence type="predicted"/>
<feature type="compositionally biased region" description="Basic and acidic residues" evidence="1">
    <location>
        <begin position="136"/>
        <end position="147"/>
    </location>
</feature>
<evidence type="ECO:0000313" key="3">
    <source>
        <dbReference type="Proteomes" id="UP000296455"/>
    </source>
</evidence>
<dbReference type="EMBL" id="MK552140">
    <property type="protein sequence ID" value="QBX06654.1"/>
    <property type="molecule type" value="Genomic_DNA"/>
</dbReference>
<feature type="compositionally biased region" description="Acidic residues" evidence="1">
    <location>
        <begin position="455"/>
        <end position="476"/>
    </location>
</feature>
<feature type="compositionally biased region" description="Basic residues" evidence="1">
    <location>
        <begin position="326"/>
        <end position="336"/>
    </location>
</feature>
<feature type="compositionally biased region" description="Acidic residues" evidence="1">
    <location>
        <begin position="380"/>
        <end position="398"/>
    </location>
</feature>
<accession>A0A4D5ZCH7</accession>
<feature type="compositionally biased region" description="Polar residues" evidence="1">
    <location>
        <begin position="126"/>
        <end position="135"/>
    </location>
</feature>
<feature type="compositionally biased region" description="Basic residues" evidence="1">
    <location>
        <begin position="364"/>
        <end position="376"/>
    </location>
</feature>
<name>A0A4D5ZCH7_9CAUD</name>
<feature type="compositionally biased region" description="Basic residues" evidence="1">
    <location>
        <begin position="284"/>
        <end position="295"/>
    </location>
</feature>
<keyword evidence="3" id="KW-1185">Reference proteome</keyword>
<sequence length="512" mass="58388">MARQKGTDFDNINTNGNKRDKVKVTDVVTLFKFPEKKWVTLRLYGDIHSYATAWVKTKTKDGKSTKFPIDLPSYDPTTQTFDSTKYDPWYEFSQQERDNNVERDDQMIQVGRKFYMNALLRHLQKQQPSTKIRPTSTEKETGFKDKDSDTWTPWQVLALSPGLIGKIRELKGLNTVTSKKTGATKTYNVSDEKFGRDIRILYDSTKSPGDQYQVVPGDSRTPMTEEELSFLRWDTSALASEPPSDEETKKEFESWAKRNGIKLKSGKRRDEEDIDEDEDESPKKGKSKKTTTSKKKQVEEDDEDDEDLDGDDDGLDEDEDDEPAPKKGKKAPAKGKKVVEEDDDDDLDEDEDEDEDEDDEPAPKKGKKAAPAKGKKKQVDEDDEDEDDEDLDDDEDDEPAPKKGKAVKGKKKPVEEDDEDEDDDDLDEDEDEDDEPAPKKSKKAAPKGKKKKPVEDDEDEDEDEDLDDDEDDEDEEPAPKKSKKPAAKKVAKKTSKKKPVEEDEDDEDDLDD</sequence>
<feature type="compositionally biased region" description="Acidic residues" evidence="1">
    <location>
        <begin position="340"/>
        <end position="360"/>
    </location>
</feature>
<feature type="region of interest" description="Disordered" evidence="1">
    <location>
        <begin position="205"/>
        <end position="512"/>
    </location>
</feature>
<feature type="compositionally biased region" description="Basic residues" evidence="1">
    <location>
        <begin position="480"/>
        <end position="497"/>
    </location>
</feature>
<feature type="compositionally biased region" description="Basic residues" evidence="1">
    <location>
        <begin position="439"/>
        <end position="452"/>
    </location>
</feature>
<reference evidence="2 3" key="1">
    <citation type="submission" date="2019-02" db="EMBL/GenBank/DDBJ databases">
        <title>Complete genome sequence of Burkholderia cenocepacia phage BcepSaruman.</title>
        <authorList>
            <person name="Park K."/>
            <person name="Liu M."/>
            <person name="Gill J."/>
        </authorList>
    </citation>
    <scope>NUCLEOTIDE SEQUENCE [LARGE SCALE GENOMIC DNA]</scope>
</reference>
<protein>
    <submittedName>
        <fullName evidence="2">Uncharacterized protein</fullName>
    </submittedName>
</protein>
<feature type="compositionally biased region" description="Basic residues" evidence="1">
    <location>
        <begin position="402"/>
        <end position="411"/>
    </location>
</feature>